<comment type="pathway">
    <text evidence="1">Cofactor biosynthesis; tetrahydrofolate biosynthesis; 5,6,7,8-tetrahydrofolate from 7,8-dihydrofolate: step 1/1.</text>
</comment>
<evidence type="ECO:0000256" key="4">
    <source>
        <dbReference type="ARBA" id="ARBA00022563"/>
    </source>
</evidence>
<sequence length="208" mass="23476">MSGLTIIVAATKSNGIGKNSQLPWRLPKEMTYFARVTSNAPEGKHNAVIMGRHTYESIPPKFRPLSNRINIVISRNKQYDLGSTDDTPAFLESGLRHSFERLLSLKDSTHRAFVIGGASLYSECLQLSPSSIVPFVDRILLTRIISPSFDECDVFMPDFLADTNEAGVPVWERATHDALKEWVGFEVPEGEQEEKGIQYEFQMWVRQV</sequence>
<dbReference type="GO" id="GO:0046655">
    <property type="term" value="P:folic acid metabolic process"/>
    <property type="evidence" value="ECO:0007669"/>
    <property type="project" value="TreeGrafter"/>
</dbReference>
<dbReference type="EC" id="1.5.1.3" evidence="2"/>
<dbReference type="PROSITE" id="PS51330">
    <property type="entry name" value="DHFR_2"/>
    <property type="match status" value="1"/>
</dbReference>
<keyword evidence="10" id="KW-1185">Reference proteome</keyword>
<dbReference type="CDD" id="cd00209">
    <property type="entry name" value="DHFR"/>
    <property type="match status" value="1"/>
</dbReference>
<evidence type="ECO:0000256" key="2">
    <source>
        <dbReference type="ARBA" id="ARBA00012856"/>
    </source>
</evidence>
<dbReference type="AlphaFoldDB" id="A0A284RA54"/>
<dbReference type="Proteomes" id="UP000219338">
    <property type="component" value="Unassembled WGS sequence"/>
</dbReference>
<evidence type="ECO:0000313" key="10">
    <source>
        <dbReference type="Proteomes" id="UP000219338"/>
    </source>
</evidence>
<dbReference type="GO" id="GO:0046452">
    <property type="term" value="P:dihydrofolate metabolic process"/>
    <property type="evidence" value="ECO:0007669"/>
    <property type="project" value="TreeGrafter"/>
</dbReference>
<dbReference type="PANTHER" id="PTHR48069:SF3">
    <property type="entry name" value="DIHYDROFOLATE REDUCTASE"/>
    <property type="match status" value="1"/>
</dbReference>
<evidence type="ECO:0000313" key="9">
    <source>
        <dbReference type="EMBL" id="SJL05635.1"/>
    </source>
</evidence>
<dbReference type="PRINTS" id="PR00070">
    <property type="entry name" value="DHFR"/>
</dbReference>
<keyword evidence="6" id="KW-0560">Oxidoreductase</keyword>
<dbReference type="OrthoDB" id="414698at2759"/>
<dbReference type="GO" id="GO:0005739">
    <property type="term" value="C:mitochondrion"/>
    <property type="evidence" value="ECO:0007669"/>
    <property type="project" value="TreeGrafter"/>
</dbReference>
<keyword evidence="5" id="KW-0521">NADP</keyword>
<accession>A0A284RA54</accession>
<dbReference type="OMA" id="QYEFQMW"/>
<gene>
    <name evidence="9" type="ORF">ARMOST_08981</name>
</gene>
<dbReference type="InterPro" id="IPR024072">
    <property type="entry name" value="DHFR-like_dom_sf"/>
</dbReference>
<dbReference type="PROSITE" id="PS00075">
    <property type="entry name" value="DHFR_1"/>
    <property type="match status" value="1"/>
</dbReference>
<dbReference type="Pfam" id="PF00186">
    <property type="entry name" value="DHFR_1"/>
    <property type="match status" value="1"/>
</dbReference>
<organism evidence="9 10">
    <name type="scientific">Armillaria ostoyae</name>
    <name type="common">Armillaria root rot fungus</name>
    <dbReference type="NCBI Taxonomy" id="47428"/>
    <lineage>
        <taxon>Eukaryota</taxon>
        <taxon>Fungi</taxon>
        <taxon>Dikarya</taxon>
        <taxon>Basidiomycota</taxon>
        <taxon>Agaricomycotina</taxon>
        <taxon>Agaricomycetes</taxon>
        <taxon>Agaricomycetidae</taxon>
        <taxon>Agaricales</taxon>
        <taxon>Marasmiineae</taxon>
        <taxon>Physalacriaceae</taxon>
        <taxon>Armillaria</taxon>
    </lineage>
</organism>
<name>A0A284RA54_ARMOS</name>
<dbReference type="SUPFAM" id="SSF53597">
    <property type="entry name" value="Dihydrofolate reductase-like"/>
    <property type="match status" value="1"/>
</dbReference>
<dbReference type="GO" id="GO:0050661">
    <property type="term" value="F:NADP binding"/>
    <property type="evidence" value="ECO:0007669"/>
    <property type="project" value="InterPro"/>
</dbReference>
<dbReference type="InterPro" id="IPR001796">
    <property type="entry name" value="DHFR_dom"/>
</dbReference>
<evidence type="ECO:0000256" key="7">
    <source>
        <dbReference type="RuleBase" id="RU004474"/>
    </source>
</evidence>
<comment type="similarity">
    <text evidence="7">Belongs to the dihydrofolate reductase family.</text>
</comment>
<evidence type="ECO:0000256" key="6">
    <source>
        <dbReference type="ARBA" id="ARBA00023002"/>
    </source>
</evidence>
<evidence type="ECO:0000256" key="5">
    <source>
        <dbReference type="ARBA" id="ARBA00022857"/>
    </source>
</evidence>
<reference evidence="10" key="1">
    <citation type="journal article" date="2017" name="Nat. Ecol. Evol.">
        <title>Genome expansion and lineage-specific genetic innovations in the forest pathogenic fungi Armillaria.</title>
        <authorList>
            <person name="Sipos G."/>
            <person name="Prasanna A.N."/>
            <person name="Walter M.C."/>
            <person name="O'Connor E."/>
            <person name="Balint B."/>
            <person name="Krizsan K."/>
            <person name="Kiss B."/>
            <person name="Hess J."/>
            <person name="Varga T."/>
            <person name="Slot J."/>
            <person name="Riley R."/>
            <person name="Boka B."/>
            <person name="Rigling D."/>
            <person name="Barry K."/>
            <person name="Lee J."/>
            <person name="Mihaltcheva S."/>
            <person name="LaButti K."/>
            <person name="Lipzen A."/>
            <person name="Waldron R."/>
            <person name="Moloney N.M."/>
            <person name="Sperisen C."/>
            <person name="Kredics L."/>
            <person name="Vagvoelgyi C."/>
            <person name="Patrignani A."/>
            <person name="Fitzpatrick D."/>
            <person name="Nagy I."/>
            <person name="Doyle S."/>
            <person name="Anderson J.B."/>
            <person name="Grigoriev I.V."/>
            <person name="Gueldener U."/>
            <person name="Muensterkoetter M."/>
            <person name="Nagy L.G."/>
        </authorList>
    </citation>
    <scope>NUCLEOTIDE SEQUENCE [LARGE SCALE GENOMIC DNA]</scope>
    <source>
        <strain evidence="10">C18/9</strain>
    </source>
</reference>
<evidence type="ECO:0000256" key="3">
    <source>
        <dbReference type="ARBA" id="ARBA00018886"/>
    </source>
</evidence>
<keyword evidence="4" id="KW-0554">One-carbon metabolism</keyword>
<evidence type="ECO:0000259" key="8">
    <source>
        <dbReference type="PROSITE" id="PS51330"/>
    </source>
</evidence>
<dbReference type="InterPro" id="IPR012259">
    <property type="entry name" value="DHFR"/>
</dbReference>
<proteinExistence type="inferred from homology"/>
<dbReference type="STRING" id="47428.A0A284RA54"/>
<dbReference type="EMBL" id="FUEG01000006">
    <property type="protein sequence ID" value="SJL05635.1"/>
    <property type="molecule type" value="Genomic_DNA"/>
</dbReference>
<dbReference type="Gene3D" id="3.40.430.10">
    <property type="entry name" value="Dihydrofolate Reductase, subunit A"/>
    <property type="match status" value="1"/>
</dbReference>
<dbReference type="GO" id="GO:0006730">
    <property type="term" value="P:one-carbon metabolic process"/>
    <property type="evidence" value="ECO:0007669"/>
    <property type="project" value="UniProtKB-KW"/>
</dbReference>
<dbReference type="GO" id="GO:0046654">
    <property type="term" value="P:tetrahydrofolate biosynthetic process"/>
    <property type="evidence" value="ECO:0007669"/>
    <property type="project" value="UniProtKB-UniPathway"/>
</dbReference>
<dbReference type="PANTHER" id="PTHR48069">
    <property type="entry name" value="DIHYDROFOLATE REDUCTASE"/>
    <property type="match status" value="1"/>
</dbReference>
<evidence type="ECO:0000256" key="1">
    <source>
        <dbReference type="ARBA" id="ARBA00004903"/>
    </source>
</evidence>
<feature type="domain" description="DHFR" evidence="8">
    <location>
        <begin position="3"/>
        <end position="206"/>
    </location>
</feature>
<dbReference type="UniPathway" id="UPA00077">
    <property type="reaction ID" value="UER00158"/>
</dbReference>
<protein>
    <recommendedName>
        <fullName evidence="3">Dihydrofolate reductase</fullName>
        <ecNumber evidence="2">1.5.1.3</ecNumber>
    </recommendedName>
</protein>
<dbReference type="InterPro" id="IPR017925">
    <property type="entry name" value="DHFR_CS"/>
</dbReference>
<dbReference type="GO" id="GO:0004146">
    <property type="term" value="F:dihydrofolate reductase activity"/>
    <property type="evidence" value="ECO:0007669"/>
    <property type="project" value="UniProtKB-EC"/>
</dbReference>